<evidence type="ECO:0000256" key="23">
    <source>
        <dbReference type="ARBA" id="ARBA00032659"/>
    </source>
</evidence>
<name>A0AAE0XP10_9GAST</name>
<dbReference type="GO" id="GO:0005249">
    <property type="term" value="F:voltage-gated potassium channel activity"/>
    <property type="evidence" value="ECO:0007669"/>
    <property type="project" value="InterPro"/>
</dbReference>
<dbReference type="GO" id="GO:0005783">
    <property type="term" value="C:endoplasmic reticulum"/>
    <property type="evidence" value="ECO:0007669"/>
    <property type="project" value="UniProtKB-SubCell"/>
</dbReference>
<organism evidence="29 30">
    <name type="scientific">Elysia crispata</name>
    <name type="common">lettuce slug</name>
    <dbReference type="NCBI Taxonomy" id="231223"/>
    <lineage>
        <taxon>Eukaryota</taxon>
        <taxon>Metazoa</taxon>
        <taxon>Spiralia</taxon>
        <taxon>Lophotrochozoa</taxon>
        <taxon>Mollusca</taxon>
        <taxon>Gastropoda</taxon>
        <taxon>Heterobranchia</taxon>
        <taxon>Euthyneura</taxon>
        <taxon>Panpulmonata</taxon>
        <taxon>Sacoglossa</taxon>
        <taxon>Placobranchoidea</taxon>
        <taxon>Plakobranchidae</taxon>
        <taxon>Elysia</taxon>
    </lineage>
</organism>
<dbReference type="GO" id="GO:0008076">
    <property type="term" value="C:voltage-gated potassium channel complex"/>
    <property type="evidence" value="ECO:0007669"/>
    <property type="project" value="TreeGrafter"/>
</dbReference>
<evidence type="ECO:0000256" key="20">
    <source>
        <dbReference type="ARBA" id="ARBA00023329"/>
    </source>
</evidence>
<dbReference type="FunFam" id="1.10.287.70:FF:000113">
    <property type="entry name" value="Potassium voltage-gated channel subfamily KQT member 1"/>
    <property type="match status" value="1"/>
</dbReference>
<feature type="region of interest" description="Disordered" evidence="25">
    <location>
        <begin position="112"/>
        <end position="262"/>
    </location>
</feature>
<dbReference type="GO" id="GO:0051049">
    <property type="term" value="P:regulation of transport"/>
    <property type="evidence" value="ECO:0007669"/>
    <property type="project" value="UniProtKB-ARBA"/>
</dbReference>
<dbReference type="AlphaFoldDB" id="A0AAE0XP10"/>
<feature type="domain" description="Ion transport" evidence="27">
    <location>
        <begin position="311"/>
        <end position="540"/>
    </location>
</feature>
<dbReference type="InterPro" id="IPR013821">
    <property type="entry name" value="K_chnl_volt-dep_KCNQ_C"/>
</dbReference>
<dbReference type="PRINTS" id="PR00169">
    <property type="entry name" value="KCHANNEL"/>
</dbReference>
<comment type="caution">
    <text evidence="29">The sequence shown here is derived from an EMBL/GenBank/DDBJ whole genome shotgun (WGS) entry which is preliminary data.</text>
</comment>
<evidence type="ECO:0000259" key="27">
    <source>
        <dbReference type="Pfam" id="PF00520"/>
    </source>
</evidence>
<dbReference type="SUPFAM" id="SSF81324">
    <property type="entry name" value="Voltage-gated potassium channels"/>
    <property type="match status" value="1"/>
</dbReference>
<keyword evidence="17" id="KW-0406">Ion transport</keyword>
<keyword evidence="10" id="KW-0633">Potassium transport</keyword>
<dbReference type="InterPro" id="IPR003937">
    <property type="entry name" value="K_chnl_volt-dep_KCNQ"/>
</dbReference>
<dbReference type="InterPro" id="IPR005821">
    <property type="entry name" value="Ion_trans_dom"/>
</dbReference>
<keyword evidence="9" id="KW-1003">Cell membrane</keyword>
<evidence type="ECO:0000256" key="18">
    <source>
        <dbReference type="ARBA" id="ARBA00023136"/>
    </source>
</evidence>
<dbReference type="Gene3D" id="1.20.120.350">
    <property type="entry name" value="Voltage-gated potassium channels. Chain C"/>
    <property type="match status" value="1"/>
</dbReference>
<keyword evidence="15" id="KW-0630">Potassium</keyword>
<dbReference type="Pfam" id="PF00520">
    <property type="entry name" value="Ion_trans"/>
    <property type="match status" value="1"/>
</dbReference>
<feature type="transmembrane region" description="Helical" evidence="26">
    <location>
        <begin position="310"/>
        <end position="332"/>
    </location>
</feature>
<evidence type="ECO:0000256" key="21">
    <source>
        <dbReference type="ARBA" id="ARBA00029687"/>
    </source>
</evidence>
<dbReference type="PANTHER" id="PTHR47735:SF14">
    <property type="entry name" value="POTASSIUM VOLTAGE-GATED CHANNEL SUBFAMILY KQT MEMBER 1"/>
    <property type="match status" value="1"/>
</dbReference>
<dbReference type="GO" id="GO:0003008">
    <property type="term" value="P:system process"/>
    <property type="evidence" value="ECO:0007669"/>
    <property type="project" value="UniProtKB-ARBA"/>
</dbReference>
<evidence type="ECO:0000256" key="17">
    <source>
        <dbReference type="ARBA" id="ARBA00023065"/>
    </source>
</evidence>
<evidence type="ECO:0000256" key="12">
    <source>
        <dbReference type="ARBA" id="ARBA00022824"/>
    </source>
</evidence>
<keyword evidence="11 26" id="KW-0812">Transmembrane</keyword>
<feature type="compositionally biased region" description="Polar residues" evidence="25">
    <location>
        <begin position="160"/>
        <end position="176"/>
    </location>
</feature>
<evidence type="ECO:0000256" key="25">
    <source>
        <dbReference type="SAM" id="MobiDB-lite"/>
    </source>
</evidence>
<evidence type="ECO:0000256" key="10">
    <source>
        <dbReference type="ARBA" id="ARBA00022538"/>
    </source>
</evidence>
<feature type="transmembrane region" description="Helical" evidence="26">
    <location>
        <begin position="344"/>
        <end position="363"/>
    </location>
</feature>
<reference evidence="29" key="1">
    <citation type="journal article" date="2023" name="G3 (Bethesda)">
        <title>A reference genome for the long-term kleptoplast-retaining sea slug Elysia crispata morphotype clarki.</title>
        <authorList>
            <person name="Eastman K.E."/>
            <person name="Pendleton A.L."/>
            <person name="Shaikh M.A."/>
            <person name="Suttiyut T."/>
            <person name="Ogas R."/>
            <person name="Tomko P."/>
            <person name="Gavelis G."/>
            <person name="Widhalm J.R."/>
            <person name="Wisecaver J.H."/>
        </authorList>
    </citation>
    <scope>NUCLEOTIDE SEQUENCE</scope>
    <source>
        <strain evidence="29">ECLA1</strain>
    </source>
</reference>
<dbReference type="Gene3D" id="6.10.140.1910">
    <property type="match status" value="2"/>
</dbReference>
<evidence type="ECO:0000256" key="1">
    <source>
        <dbReference type="ARBA" id="ARBA00004156"/>
    </source>
</evidence>
<keyword evidence="16 26" id="KW-1133">Transmembrane helix</keyword>
<evidence type="ECO:0000256" key="19">
    <source>
        <dbReference type="ARBA" id="ARBA00023303"/>
    </source>
</evidence>
<evidence type="ECO:0000256" key="4">
    <source>
        <dbReference type="ARBA" id="ARBA00004285"/>
    </source>
</evidence>
<evidence type="ECO:0000256" key="16">
    <source>
        <dbReference type="ARBA" id="ARBA00022989"/>
    </source>
</evidence>
<dbReference type="InterPro" id="IPR027359">
    <property type="entry name" value="Volt_channel_dom_sf"/>
</dbReference>
<feature type="transmembrane region" description="Helical" evidence="26">
    <location>
        <begin position="449"/>
        <end position="468"/>
    </location>
</feature>
<feature type="compositionally biased region" description="Low complexity" evidence="25">
    <location>
        <begin position="15"/>
        <end position="50"/>
    </location>
</feature>
<evidence type="ECO:0000256" key="15">
    <source>
        <dbReference type="ARBA" id="ARBA00022958"/>
    </source>
</evidence>
<feature type="compositionally biased region" description="Polar residues" evidence="25">
    <location>
        <begin position="216"/>
        <end position="226"/>
    </location>
</feature>
<comment type="subcellular location">
    <subcellularLocation>
        <location evidence="2">Basolateral cell membrane</location>
    </subcellularLocation>
    <subcellularLocation>
        <location evidence="5">Cell membrane</location>
        <topology evidence="5">Multi-pass membrane protein</topology>
    </subcellularLocation>
    <subcellularLocation>
        <location evidence="1">Cytoplasmic vesicle membrane</location>
    </subcellularLocation>
    <subcellularLocation>
        <location evidence="3">Endoplasmic reticulum</location>
    </subcellularLocation>
    <subcellularLocation>
        <location evidence="4">Membrane raft</location>
    </subcellularLocation>
</comment>
<evidence type="ECO:0000256" key="22">
    <source>
        <dbReference type="ARBA" id="ARBA00030121"/>
    </source>
</evidence>
<evidence type="ECO:0000256" key="5">
    <source>
        <dbReference type="ARBA" id="ARBA00004651"/>
    </source>
</evidence>
<dbReference type="PANTHER" id="PTHR47735">
    <property type="entry name" value="POTASSIUM VOLTAGE-GATED CHANNEL SUBFAMILY KQT MEMBER 4"/>
    <property type="match status" value="1"/>
</dbReference>
<dbReference type="Gene3D" id="1.10.287.70">
    <property type="match status" value="1"/>
</dbReference>
<keyword evidence="13" id="KW-0112">Calmodulin-binding</keyword>
<keyword evidence="20" id="KW-0968">Cytoplasmic vesicle</keyword>
<evidence type="ECO:0000259" key="28">
    <source>
        <dbReference type="Pfam" id="PF03520"/>
    </source>
</evidence>
<keyword evidence="18 26" id="KW-0472">Membrane</keyword>
<keyword evidence="19" id="KW-0407">Ion channel</keyword>
<dbReference type="GO" id="GO:0030659">
    <property type="term" value="C:cytoplasmic vesicle membrane"/>
    <property type="evidence" value="ECO:0007669"/>
    <property type="project" value="UniProtKB-SubCell"/>
</dbReference>
<evidence type="ECO:0000256" key="8">
    <source>
        <dbReference type="ARBA" id="ARBA00022448"/>
    </source>
</evidence>
<keyword evidence="14" id="KW-0851">Voltage-gated channel</keyword>
<comment type="catalytic activity">
    <reaction evidence="24">
        <text>K(+)(in) = K(+)(out)</text>
        <dbReference type="Rhea" id="RHEA:29463"/>
        <dbReference type="ChEBI" id="CHEBI:29103"/>
    </reaction>
</comment>
<feature type="transmembrane region" description="Helical" evidence="26">
    <location>
        <begin position="384"/>
        <end position="402"/>
    </location>
</feature>
<dbReference type="Proteomes" id="UP001283361">
    <property type="component" value="Unassembled WGS sequence"/>
</dbReference>
<dbReference type="PRINTS" id="PR01459">
    <property type="entry name" value="KCNQCHANNEL"/>
</dbReference>
<proteinExistence type="inferred from homology"/>
<feature type="compositionally biased region" description="Polar residues" evidence="25">
    <location>
        <begin position="121"/>
        <end position="133"/>
    </location>
</feature>
<comment type="similarity">
    <text evidence="6">Belongs to the potassium channel family. KQT (TC 1.A.1.15) subfamily. Kv7.1/KCNQ1 sub-subfamily.</text>
</comment>
<feature type="domain" description="Potassium channel voltage dependent KCNQ C-terminal" evidence="28">
    <location>
        <begin position="647"/>
        <end position="767"/>
    </location>
</feature>
<evidence type="ECO:0000256" key="7">
    <source>
        <dbReference type="ARBA" id="ARBA00019342"/>
    </source>
</evidence>
<evidence type="ECO:0000256" key="3">
    <source>
        <dbReference type="ARBA" id="ARBA00004240"/>
    </source>
</evidence>
<dbReference type="GO" id="GO:0016323">
    <property type="term" value="C:basolateral plasma membrane"/>
    <property type="evidence" value="ECO:0007669"/>
    <property type="project" value="UniProtKB-SubCell"/>
</dbReference>
<gene>
    <name evidence="29" type="ORF">RRG08_011608</name>
</gene>
<keyword evidence="8" id="KW-0813">Transport</keyword>
<keyword evidence="12" id="KW-0256">Endoplasmic reticulum</keyword>
<evidence type="ECO:0000256" key="11">
    <source>
        <dbReference type="ARBA" id="ARBA00022692"/>
    </source>
</evidence>
<evidence type="ECO:0000256" key="24">
    <source>
        <dbReference type="ARBA" id="ARBA00034430"/>
    </source>
</evidence>
<dbReference type="EMBL" id="JAWDGP010007902">
    <property type="protein sequence ID" value="KAK3700855.1"/>
    <property type="molecule type" value="Genomic_DNA"/>
</dbReference>
<evidence type="ECO:0000313" key="30">
    <source>
        <dbReference type="Proteomes" id="UP001283361"/>
    </source>
</evidence>
<evidence type="ECO:0000256" key="6">
    <source>
        <dbReference type="ARBA" id="ARBA00009499"/>
    </source>
</evidence>
<feature type="transmembrane region" description="Helical" evidence="26">
    <location>
        <begin position="509"/>
        <end position="535"/>
    </location>
</feature>
<evidence type="ECO:0000256" key="26">
    <source>
        <dbReference type="SAM" id="Phobius"/>
    </source>
</evidence>
<dbReference type="GO" id="GO:0005516">
    <property type="term" value="F:calmodulin binding"/>
    <property type="evidence" value="ECO:0007669"/>
    <property type="project" value="UniProtKB-KW"/>
</dbReference>
<dbReference type="Pfam" id="PF03520">
    <property type="entry name" value="KCNQ_channel"/>
    <property type="match status" value="1"/>
</dbReference>
<accession>A0AAE0XP10</accession>
<dbReference type="GO" id="GO:0045121">
    <property type="term" value="C:membrane raft"/>
    <property type="evidence" value="ECO:0007669"/>
    <property type="project" value="UniProtKB-SubCell"/>
</dbReference>
<evidence type="ECO:0000313" key="29">
    <source>
        <dbReference type="EMBL" id="KAK3700855.1"/>
    </source>
</evidence>
<sequence>MSMLQSNLRAQRPGNNNNNNNNNHNNNNNNNTNNNNYNNNNNNNRNSANNAVYDADSTNEEEDEADVDYAVGGDVTASLLQPMDLNCEPSGPPPAYPLVASAFPPGISGRLENTDSDIDSTKSTQPLISSGPTEGSPPCTARCPSADDRETFRPAMASPARTSLTKVSSAPETNALASLGDKDGKKSGTAHTNWPLKRNVPEGVQTPSPSDGACSDRTTVAGSYSSVGGILSRRDGLGRQRTTDRTAAGARGSDETDQEEVPELKLTLASSSTARGFDNNIRIRIKKPTNTSLQVKVYNFLERPTGWKCFIYHFTVFMMVLICLIFSVLSTIQQYTDFANETLFWMEIVLVVFFGLEYVIRLWSAGCRSKYMGLKGRVRFARKPISIIDFTVVVASIVVLSAGSNGQVFATSAIRGVRFLQILRMLHVDRQGGTWRLLGSVVYIHRQELITTLYIGFLGLIFSSYFVYLAEKDSGEDFTSYADALWWGVITVTTIGYGDTVPKTWMGRIVASCFSVFAISFFALPAGILGSGFALKVQQKQRQKHFNRQIPTAATLIQCLWRCHAAEPNVSSTATWKIHIQEKNYKMLVNNSTSSSALTRMARKASLLKKRKGMRNSLGTSSGALERQESMASLAAVDMGTPRHSAGKNSMEDDDDFEDLIFKPEQLTDGHKAMIRVIRKIKFFVARRKFQQARKPYDVRDVIEQYSQGHLNMMVRIKELQRRLDQTIGKPVYHGNIRDKEKLTLCSRIGRMEAQVTKMDHKMDQTIVLLNILKSRIYSTRSCYLVPAEAWVKKSRIYKHKVLSSSVGRSLGQEVRIYSTRSCHLVSAEAWVKKSRIYSTRSCYLVPTEAWVKKSRIYSTRSCYLVPTEAWVKKSRIYSTRSCHLVSAEAWVKKSRIYSTRSCYLVPTEAWVKKSRIYSTRSCYLVPTEAWVKKSRIYSTRSCHQVSAEAWVKKSRIYSTRSCHLVSTEAWVKKSRIYSTRSCYLVPTEAWVKKSRIYSTRSCHQVSAEAWVKKSRIYSTRSCHLVSTEAWVKKSRIYSTRSCYLVPTEAWVKKSRIYSTRSCHLVSAEAWVKKSRIYSTRSCYLVPTEAWVKKSRIYKHKVLLSSVGRSLGQEVKDL</sequence>
<evidence type="ECO:0000256" key="2">
    <source>
        <dbReference type="ARBA" id="ARBA00004187"/>
    </source>
</evidence>
<evidence type="ECO:0000256" key="14">
    <source>
        <dbReference type="ARBA" id="ARBA00022882"/>
    </source>
</evidence>
<dbReference type="FunFam" id="1.20.120.350:FF:000017">
    <property type="entry name" value="potassium voltage-gated channel subfamily KQT member 1"/>
    <property type="match status" value="1"/>
</dbReference>
<feature type="region of interest" description="Disordered" evidence="25">
    <location>
        <begin position="1"/>
        <end position="51"/>
    </location>
</feature>
<keyword evidence="30" id="KW-1185">Reference proteome</keyword>
<protein>
    <recommendedName>
        <fullName evidence="7">Potassium voltage-gated channel subfamily KQT member 1</fullName>
    </recommendedName>
    <alternativeName>
        <fullName evidence="23">IKs producing slow voltage-gated potassium channel subunit alpha KvLQT1</fullName>
    </alternativeName>
    <alternativeName>
        <fullName evidence="21">KQT-like 1</fullName>
    </alternativeName>
    <alternativeName>
        <fullName evidence="22">Voltage-gated potassium channel subunit Kv7.1</fullName>
    </alternativeName>
</protein>
<evidence type="ECO:0000256" key="9">
    <source>
        <dbReference type="ARBA" id="ARBA00022475"/>
    </source>
</evidence>
<feature type="compositionally biased region" description="Basic and acidic residues" evidence="25">
    <location>
        <begin position="232"/>
        <end position="244"/>
    </location>
</feature>
<evidence type="ECO:0000256" key="13">
    <source>
        <dbReference type="ARBA" id="ARBA00022860"/>
    </source>
</evidence>